<evidence type="ECO:0000313" key="2">
    <source>
        <dbReference type="Proteomes" id="UP000237819"/>
    </source>
</evidence>
<dbReference type="Proteomes" id="UP000237819">
    <property type="component" value="Unassembled WGS sequence"/>
</dbReference>
<dbReference type="EMBL" id="PUHZ01000016">
    <property type="protein sequence ID" value="PQO45023.1"/>
    <property type="molecule type" value="Genomic_DNA"/>
</dbReference>
<reference evidence="1 2" key="1">
    <citation type="submission" date="2018-02" db="EMBL/GenBank/DDBJ databases">
        <title>Comparative genomes isolates from brazilian mangrove.</title>
        <authorList>
            <person name="Araujo J.E."/>
            <person name="Taketani R.G."/>
            <person name="Silva M.C.P."/>
            <person name="Loureco M.V."/>
            <person name="Andreote F.D."/>
        </authorList>
    </citation>
    <scope>NUCLEOTIDE SEQUENCE [LARGE SCALE GENOMIC DNA]</scope>
    <source>
        <strain evidence="1 2">Nap-Phe MGV</strain>
    </source>
</reference>
<organism evidence="1 2">
    <name type="scientific">Blastopirellula marina</name>
    <dbReference type="NCBI Taxonomy" id="124"/>
    <lineage>
        <taxon>Bacteria</taxon>
        <taxon>Pseudomonadati</taxon>
        <taxon>Planctomycetota</taxon>
        <taxon>Planctomycetia</taxon>
        <taxon>Pirellulales</taxon>
        <taxon>Pirellulaceae</taxon>
        <taxon>Blastopirellula</taxon>
    </lineage>
</organism>
<evidence type="ECO:0000313" key="1">
    <source>
        <dbReference type="EMBL" id="PQO45023.1"/>
    </source>
</evidence>
<name>A0A2S8GKQ0_9BACT</name>
<proteinExistence type="predicted"/>
<gene>
    <name evidence="1" type="ORF">C5Y93_15940</name>
</gene>
<protein>
    <submittedName>
        <fullName evidence="1">Uncharacterized protein</fullName>
    </submittedName>
</protein>
<sequence>MSSEASIVLHRLCEELQQLDRKIVGTPQVVDDAIVTLDGNLRISVIVHTDAEIHPAIAHCHVIAELQQPPGTLDACVMGINQNRQLALADAAGSWVELVAGPLFSLLHNQSVLQAKKLDADNLYGISGADAYVGPLRFRMFDKPVDVNVVNESPMLDCVAAMAEPSDLHLVKVTLESKGAEGWVRNIEMDGHIANHADRPWRDLAAVRQSGVASRFAVVRFDNSAAWIAERQRLDDAIRRFVELYLEVADTHVAADRLRAEGIDEKLAHQIRELVPIALGRNLLAGLEIAFPPDYIRLRADGSIVPNLMLMSEPVFARASILDWRLREAGLGDAVKGLATSGAEFNAINNALNGGTSAEALKNAMMMPLLVSDANVSQAAFQRGLQQAQAIWEKQRPSRPQKPWWKFW</sequence>
<comment type="caution">
    <text evidence="1">The sequence shown here is derived from an EMBL/GenBank/DDBJ whole genome shotgun (WGS) entry which is preliminary data.</text>
</comment>
<dbReference type="AlphaFoldDB" id="A0A2S8GKQ0"/>
<accession>A0A2S8GKQ0</accession>